<dbReference type="GO" id="GO:0042597">
    <property type="term" value="C:periplasmic space"/>
    <property type="evidence" value="ECO:0007669"/>
    <property type="project" value="UniProtKB-SubCell"/>
</dbReference>
<evidence type="ECO:0000256" key="6">
    <source>
        <dbReference type="ARBA" id="ARBA00022670"/>
    </source>
</evidence>
<dbReference type="OrthoDB" id="9758917at2"/>
<feature type="signal peptide" evidence="17">
    <location>
        <begin position="1"/>
        <end position="39"/>
    </location>
</feature>
<feature type="binding site" evidence="15">
    <location>
        <begin position="223"/>
        <end position="225"/>
    </location>
    <ligand>
        <name>substrate</name>
    </ligand>
</feature>
<keyword evidence="10" id="KW-0378">Hydrolase</keyword>
<evidence type="ECO:0000256" key="1">
    <source>
        <dbReference type="ARBA" id="ARBA00001772"/>
    </source>
</evidence>
<keyword evidence="9" id="KW-0574">Periplasm</keyword>
<dbReference type="EMBL" id="SJZB01000017">
    <property type="protein sequence ID" value="TCJ16516.1"/>
    <property type="molecule type" value="Genomic_DNA"/>
</dbReference>
<dbReference type="InterPro" id="IPR011782">
    <property type="entry name" value="Pept_S1C_Do"/>
</dbReference>
<dbReference type="PANTHER" id="PTHR22939">
    <property type="entry name" value="SERINE PROTEASE FAMILY S1C HTRA-RELATED"/>
    <property type="match status" value="1"/>
</dbReference>
<keyword evidence="7 17" id="KW-0732">Signal</keyword>
<dbReference type="CDD" id="cd10839">
    <property type="entry name" value="cpPDZ1_DegP-like"/>
    <property type="match status" value="1"/>
</dbReference>
<evidence type="ECO:0000313" key="20">
    <source>
        <dbReference type="Proteomes" id="UP000295443"/>
    </source>
</evidence>
<dbReference type="GO" id="GO:0004252">
    <property type="term" value="F:serine-type endopeptidase activity"/>
    <property type="evidence" value="ECO:0007669"/>
    <property type="project" value="InterPro"/>
</dbReference>
<evidence type="ECO:0000256" key="9">
    <source>
        <dbReference type="ARBA" id="ARBA00022764"/>
    </source>
</evidence>
<evidence type="ECO:0000256" key="17">
    <source>
        <dbReference type="SAM" id="SignalP"/>
    </source>
</evidence>
<dbReference type="SUPFAM" id="SSF50494">
    <property type="entry name" value="Trypsin-like serine proteases"/>
    <property type="match status" value="1"/>
</dbReference>
<dbReference type="Gene3D" id="2.40.10.120">
    <property type="match status" value="1"/>
</dbReference>
<evidence type="ECO:0000256" key="12">
    <source>
        <dbReference type="ARBA" id="ARBA00023016"/>
    </source>
</evidence>
<dbReference type="Pfam" id="PF13180">
    <property type="entry name" value="PDZ_2"/>
    <property type="match status" value="1"/>
</dbReference>
<dbReference type="PRINTS" id="PR00834">
    <property type="entry name" value="PROTEASES2C"/>
</dbReference>
<comment type="similarity">
    <text evidence="3">Belongs to the peptidase S1C family.</text>
</comment>
<sequence>MSRRTPEHHLDPGRLEKRMVSHLRVLALLLLVQVAPAMAADPASFHQARAGTPPNMALPDFSALVVRQGPAVVNVRIFRNKADEPDQAGEAARKPLHMPPRETGLGSGFVVTPDGVILTNRHVVADADKIMVRFADKHELPARVLGVDPLTDVAVLKVEAAKLPTVNLGDSSQLQVGQWVLAIGAPLGLERTATQGIISALGRALPNDSYVPFIQTDVPINPGNSGGPLFDLAGRVIGINSQIVSNSGGYMGLSFAIPINTALAVAKQIMADGHATHGWLGVSAQDLTIELAQAYGLDSPRGALVNEVRPAGPAEQAGLEPGDVILALDDTAITDSADLPPLIGASQPGTDHVLSVLRNGTTVRLKTKVGELGQDNLARKHSLTRIDRLGLEVSDLDLAIKQVMAIHGGVAVEETAPGPAVEAGIEAGDILLKVGRNEVENAASLAGLVKQLPTGQPIPVLIKRQESTTFLTIVIPKHD</sequence>
<evidence type="ECO:0000256" key="5">
    <source>
        <dbReference type="ARBA" id="ARBA00013958"/>
    </source>
</evidence>
<feature type="active site" description="Charge relay system" evidence="14">
    <location>
        <position position="225"/>
    </location>
</feature>
<keyword evidence="8" id="KW-0677">Repeat</keyword>
<evidence type="ECO:0000256" key="10">
    <source>
        <dbReference type="ARBA" id="ARBA00022801"/>
    </source>
</evidence>
<dbReference type="GO" id="GO:0006508">
    <property type="term" value="P:proteolysis"/>
    <property type="evidence" value="ECO:0007669"/>
    <property type="project" value="UniProtKB-KW"/>
</dbReference>
<dbReference type="InterPro" id="IPR001478">
    <property type="entry name" value="PDZ"/>
</dbReference>
<dbReference type="Gene3D" id="2.30.42.10">
    <property type="match status" value="2"/>
</dbReference>
<dbReference type="SMART" id="SM00228">
    <property type="entry name" value="PDZ"/>
    <property type="match status" value="2"/>
</dbReference>
<feature type="active site" description="Charge relay system" evidence="14">
    <location>
        <position position="122"/>
    </location>
</feature>
<keyword evidence="11" id="KW-0720">Serine protease</keyword>
<evidence type="ECO:0000256" key="14">
    <source>
        <dbReference type="PIRSR" id="PIRSR611782-1"/>
    </source>
</evidence>
<comment type="caution">
    <text evidence="19">The sequence shown here is derived from an EMBL/GenBank/DDBJ whole genome shotgun (WGS) entry which is preliminary data.</text>
</comment>
<keyword evidence="12" id="KW-0346">Stress response</keyword>
<feature type="binding site" evidence="15">
    <location>
        <position position="122"/>
    </location>
    <ligand>
        <name>substrate</name>
    </ligand>
</feature>
<dbReference type="Proteomes" id="UP000295443">
    <property type="component" value="Unassembled WGS sequence"/>
</dbReference>
<name>A0A4R1BGZ0_9PROT</name>
<dbReference type="Pfam" id="PF00595">
    <property type="entry name" value="PDZ"/>
    <property type="match status" value="1"/>
</dbReference>
<evidence type="ECO:0000256" key="15">
    <source>
        <dbReference type="PIRSR" id="PIRSR611782-2"/>
    </source>
</evidence>
<evidence type="ECO:0000313" key="19">
    <source>
        <dbReference type="EMBL" id="TCJ16516.1"/>
    </source>
</evidence>
<evidence type="ECO:0000256" key="11">
    <source>
        <dbReference type="ARBA" id="ARBA00022825"/>
    </source>
</evidence>
<comment type="subcellular location">
    <subcellularLocation>
        <location evidence="2">Periplasm</location>
    </subcellularLocation>
</comment>
<dbReference type="PANTHER" id="PTHR22939:SF130">
    <property type="entry name" value="PERIPLASMIC SERINE ENDOPROTEASE DEGP-LIKE-RELATED"/>
    <property type="match status" value="1"/>
</dbReference>
<dbReference type="NCBIfam" id="TIGR02037">
    <property type="entry name" value="degP_htrA_DO"/>
    <property type="match status" value="1"/>
</dbReference>
<evidence type="ECO:0000256" key="16">
    <source>
        <dbReference type="SAM" id="MobiDB-lite"/>
    </source>
</evidence>
<evidence type="ECO:0000256" key="2">
    <source>
        <dbReference type="ARBA" id="ARBA00004418"/>
    </source>
</evidence>
<dbReference type="SUPFAM" id="SSF50156">
    <property type="entry name" value="PDZ domain-like"/>
    <property type="match status" value="2"/>
</dbReference>
<reference evidence="19 20" key="1">
    <citation type="submission" date="2019-03" db="EMBL/GenBank/DDBJ databases">
        <title>Genome sequence of Thiobacillaceae bacterium LSR1, a sulfur-oxidizing bacterium isolated from freshwater sediment.</title>
        <authorList>
            <person name="Li S."/>
        </authorList>
    </citation>
    <scope>NUCLEOTIDE SEQUENCE [LARGE SCALE GENOMIC DNA]</scope>
    <source>
        <strain evidence="19 20">LSR1</strain>
    </source>
</reference>
<dbReference type="PROSITE" id="PS50106">
    <property type="entry name" value="PDZ"/>
    <property type="match status" value="1"/>
</dbReference>
<keyword evidence="20" id="KW-1185">Reference proteome</keyword>
<feature type="binding site" evidence="15">
    <location>
        <position position="152"/>
    </location>
    <ligand>
        <name>substrate</name>
    </ligand>
</feature>
<evidence type="ECO:0000256" key="7">
    <source>
        <dbReference type="ARBA" id="ARBA00022729"/>
    </source>
</evidence>
<comment type="catalytic activity">
    <reaction evidence="1">
        <text>Acts on substrates that are at least partially unfolded. The cleavage site P1 residue is normally between a pair of hydrophobic residues, such as Val-|-Val.</text>
        <dbReference type="EC" id="3.4.21.107"/>
    </reaction>
</comment>
<accession>A0A4R1BGZ0</accession>
<evidence type="ECO:0000259" key="18">
    <source>
        <dbReference type="PROSITE" id="PS50106"/>
    </source>
</evidence>
<feature type="region of interest" description="Disordered" evidence="16">
    <location>
        <begin position="84"/>
        <end position="105"/>
    </location>
</feature>
<protein>
    <recommendedName>
        <fullName evidence="5">Probable periplasmic serine endoprotease DegP-like</fullName>
        <ecNumber evidence="4">3.4.21.107</ecNumber>
    </recommendedName>
    <alternativeName>
        <fullName evidence="13">Protease Do</fullName>
    </alternativeName>
</protein>
<organism evidence="19 20">
    <name type="scientific">Parasulfuritortus cantonensis</name>
    <dbReference type="NCBI Taxonomy" id="2528202"/>
    <lineage>
        <taxon>Bacteria</taxon>
        <taxon>Pseudomonadati</taxon>
        <taxon>Pseudomonadota</taxon>
        <taxon>Betaproteobacteria</taxon>
        <taxon>Nitrosomonadales</taxon>
        <taxon>Thiobacillaceae</taxon>
        <taxon>Parasulfuritortus</taxon>
    </lineage>
</organism>
<evidence type="ECO:0000256" key="3">
    <source>
        <dbReference type="ARBA" id="ARBA00010541"/>
    </source>
</evidence>
<gene>
    <name evidence="19" type="ORF">EZJ19_04865</name>
</gene>
<dbReference type="InterPro" id="IPR036034">
    <property type="entry name" value="PDZ_sf"/>
</dbReference>
<feature type="active site" description="Charge relay system" evidence="14">
    <location>
        <position position="152"/>
    </location>
</feature>
<dbReference type="AlphaFoldDB" id="A0A4R1BGZ0"/>
<evidence type="ECO:0000256" key="4">
    <source>
        <dbReference type="ARBA" id="ARBA00013035"/>
    </source>
</evidence>
<evidence type="ECO:0000256" key="13">
    <source>
        <dbReference type="ARBA" id="ARBA00032850"/>
    </source>
</evidence>
<feature type="domain" description="PDZ" evidence="18">
    <location>
        <begin position="264"/>
        <end position="335"/>
    </location>
</feature>
<dbReference type="InterPro" id="IPR009003">
    <property type="entry name" value="Peptidase_S1_PA"/>
</dbReference>
<dbReference type="EC" id="3.4.21.107" evidence="4"/>
<dbReference type="InterPro" id="IPR001940">
    <property type="entry name" value="Peptidase_S1C"/>
</dbReference>
<feature type="chain" id="PRO_5039376582" description="Probable periplasmic serine endoprotease DegP-like" evidence="17">
    <location>
        <begin position="40"/>
        <end position="479"/>
    </location>
</feature>
<proteinExistence type="inferred from homology"/>
<keyword evidence="6" id="KW-0645">Protease</keyword>
<evidence type="ECO:0000256" key="8">
    <source>
        <dbReference type="ARBA" id="ARBA00022737"/>
    </source>
</evidence>
<dbReference type="Pfam" id="PF13365">
    <property type="entry name" value="Trypsin_2"/>
    <property type="match status" value="1"/>
</dbReference>